<evidence type="ECO:0000313" key="2">
    <source>
        <dbReference type="EMBL" id="ABM72338.1"/>
    </source>
</evidence>
<dbReference type="RefSeq" id="WP_011820438.1">
    <property type="nucleotide sequence ID" value="NC_008817.1"/>
</dbReference>
<dbReference type="Proteomes" id="UP000001589">
    <property type="component" value="Chromosome"/>
</dbReference>
<dbReference type="GO" id="GO:0016853">
    <property type="term" value="F:isomerase activity"/>
    <property type="evidence" value="ECO:0007669"/>
    <property type="project" value="UniProtKB-KW"/>
</dbReference>
<dbReference type="AlphaFoldDB" id="A2BX27"/>
<proteinExistence type="predicted"/>
<protein>
    <submittedName>
        <fullName evidence="2">Possible DNA gyrase/topoisomerase IV, subunit</fullName>
    </submittedName>
</protein>
<gene>
    <name evidence="2" type="ordered locus">P9515_11311</name>
</gene>
<dbReference type="HOGENOM" id="CLU_171079_0_0_3"/>
<dbReference type="OrthoDB" id="541094at2"/>
<reference evidence="2 3" key="1">
    <citation type="journal article" date="2007" name="PLoS Genet.">
        <title>Patterns and implications of gene gain and loss in the evolution of Prochlorococcus.</title>
        <authorList>
            <person name="Kettler G.C."/>
            <person name="Martiny A.C."/>
            <person name="Huang K."/>
            <person name="Zucker J."/>
            <person name="Coleman M.L."/>
            <person name="Rodrigue S."/>
            <person name="Chen F."/>
            <person name="Lapidus A."/>
            <person name="Ferriera S."/>
            <person name="Johnson J."/>
            <person name="Steglich C."/>
            <person name="Church G.M."/>
            <person name="Richardson P."/>
            <person name="Chisholm S.W."/>
        </authorList>
    </citation>
    <scope>NUCLEOTIDE SEQUENCE [LARGE SCALE GENOMIC DNA]</scope>
    <source>
        <strain evidence="2 3">MIT 9515</strain>
    </source>
</reference>
<dbReference type="KEGG" id="pmc:P9515_11311"/>
<sequence>MHNYYCPYCNPKYQFHKKTTSGELICGLCGDPLKKKPFIKITKIIAILASLTLVLPLIYSFIILIKNQINAPRRNYQAYGSLIKTISK</sequence>
<accession>A2BX27</accession>
<dbReference type="GeneID" id="60201390"/>
<evidence type="ECO:0000256" key="1">
    <source>
        <dbReference type="SAM" id="Phobius"/>
    </source>
</evidence>
<keyword evidence="2" id="KW-0413">Isomerase</keyword>
<name>A2BX27_PROM5</name>
<dbReference type="EMBL" id="CP000552">
    <property type="protein sequence ID" value="ABM72338.1"/>
    <property type="molecule type" value="Genomic_DNA"/>
</dbReference>
<feature type="transmembrane region" description="Helical" evidence="1">
    <location>
        <begin position="44"/>
        <end position="65"/>
    </location>
</feature>
<keyword evidence="1" id="KW-0812">Transmembrane</keyword>
<keyword evidence="1" id="KW-1133">Transmembrane helix</keyword>
<keyword evidence="1" id="KW-0472">Membrane</keyword>
<evidence type="ECO:0000313" key="3">
    <source>
        <dbReference type="Proteomes" id="UP000001589"/>
    </source>
</evidence>
<organism evidence="2 3">
    <name type="scientific">Prochlorococcus marinus (strain MIT 9515)</name>
    <dbReference type="NCBI Taxonomy" id="167542"/>
    <lineage>
        <taxon>Bacteria</taxon>
        <taxon>Bacillati</taxon>
        <taxon>Cyanobacteriota</taxon>
        <taxon>Cyanophyceae</taxon>
        <taxon>Synechococcales</taxon>
        <taxon>Prochlorococcaceae</taxon>
        <taxon>Prochlorococcus</taxon>
    </lineage>
</organism>